<gene>
    <name evidence="2" type="ORF">ARALYDRAFT_920706</name>
</gene>
<feature type="transmembrane region" description="Helical" evidence="1">
    <location>
        <begin position="24"/>
        <end position="43"/>
    </location>
</feature>
<keyword evidence="1" id="KW-0472">Membrane</keyword>
<dbReference type="Proteomes" id="UP000008694">
    <property type="component" value="Unassembled WGS sequence"/>
</dbReference>
<proteinExistence type="predicted"/>
<evidence type="ECO:0000313" key="3">
    <source>
        <dbReference type="Proteomes" id="UP000008694"/>
    </source>
</evidence>
<name>D7MXM8_ARALL</name>
<reference evidence="3" key="1">
    <citation type="journal article" date="2011" name="Nat. Genet.">
        <title>The Arabidopsis lyrata genome sequence and the basis of rapid genome size change.</title>
        <authorList>
            <person name="Hu T.T."/>
            <person name="Pattyn P."/>
            <person name="Bakker E.G."/>
            <person name="Cao J."/>
            <person name="Cheng J.-F."/>
            <person name="Clark R.M."/>
            <person name="Fahlgren N."/>
            <person name="Fawcett J.A."/>
            <person name="Grimwood J."/>
            <person name="Gundlach H."/>
            <person name="Haberer G."/>
            <person name="Hollister J.D."/>
            <person name="Ossowski S."/>
            <person name="Ottilar R.P."/>
            <person name="Salamov A.A."/>
            <person name="Schneeberger K."/>
            <person name="Spannagl M."/>
            <person name="Wang X."/>
            <person name="Yang L."/>
            <person name="Nasrallah M.E."/>
            <person name="Bergelson J."/>
            <person name="Carrington J.C."/>
            <person name="Gaut B.S."/>
            <person name="Schmutz J."/>
            <person name="Mayer K.F.X."/>
            <person name="Van de Peer Y."/>
            <person name="Grigoriev I.V."/>
            <person name="Nordborg M."/>
            <person name="Weigel D."/>
            <person name="Guo Y.-L."/>
        </authorList>
    </citation>
    <scope>NUCLEOTIDE SEQUENCE [LARGE SCALE GENOMIC DNA]</scope>
    <source>
        <strain evidence="3">cv. MN47</strain>
    </source>
</reference>
<evidence type="ECO:0000256" key="1">
    <source>
        <dbReference type="SAM" id="Phobius"/>
    </source>
</evidence>
<dbReference type="STRING" id="81972.D7MXM8"/>
<protein>
    <submittedName>
        <fullName evidence="2">Uncharacterized protein</fullName>
    </submittedName>
</protein>
<keyword evidence="1" id="KW-0812">Transmembrane</keyword>
<keyword evidence="3" id="KW-1185">Reference proteome</keyword>
<dbReference type="HOGENOM" id="CLU_2725640_0_0_1"/>
<keyword evidence="1" id="KW-1133">Transmembrane helix</keyword>
<sequence length="72" mass="8090">MVARKFVVRHEDSSFDVDYDTEDGLQVSSSLTLFLFISINIIISRRLRCKSVLSCFSVGFTVSNLFSNFGSS</sequence>
<dbReference type="EMBL" id="GL349032">
    <property type="protein sequence ID" value="EFH38704.1"/>
    <property type="molecule type" value="Genomic_DNA"/>
</dbReference>
<dbReference type="Gramene" id="scaffold_46800001.1">
    <property type="protein sequence ID" value="scaffold_46800001.1"/>
    <property type="gene ID" value="scaffold_46800001.1"/>
</dbReference>
<accession>D7MXM8</accession>
<dbReference type="AlphaFoldDB" id="D7MXM8"/>
<organism evidence="3">
    <name type="scientific">Arabidopsis lyrata subsp. lyrata</name>
    <name type="common">Lyre-leaved rock-cress</name>
    <dbReference type="NCBI Taxonomy" id="81972"/>
    <lineage>
        <taxon>Eukaryota</taxon>
        <taxon>Viridiplantae</taxon>
        <taxon>Streptophyta</taxon>
        <taxon>Embryophyta</taxon>
        <taxon>Tracheophyta</taxon>
        <taxon>Spermatophyta</taxon>
        <taxon>Magnoliopsida</taxon>
        <taxon>eudicotyledons</taxon>
        <taxon>Gunneridae</taxon>
        <taxon>Pentapetalae</taxon>
        <taxon>rosids</taxon>
        <taxon>malvids</taxon>
        <taxon>Brassicales</taxon>
        <taxon>Brassicaceae</taxon>
        <taxon>Camelineae</taxon>
        <taxon>Arabidopsis</taxon>
    </lineage>
</organism>
<evidence type="ECO:0000313" key="2">
    <source>
        <dbReference type="EMBL" id="EFH38704.1"/>
    </source>
</evidence>